<protein>
    <submittedName>
        <fullName evidence="2">Uncharacterized protein</fullName>
    </submittedName>
</protein>
<reference evidence="3" key="1">
    <citation type="submission" date="2017-08" db="EMBL/GenBank/DDBJ databases">
        <authorList>
            <person name="Varghese N."/>
            <person name="Submissions S."/>
        </authorList>
    </citation>
    <scope>NUCLEOTIDE SEQUENCE [LARGE SCALE GENOMIC DNA]</scope>
    <source>
        <strain evidence="3">JC23</strain>
    </source>
</reference>
<gene>
    <name evidence="2" type="ORF">SAMN05877842_105129</name>
</gene>
<feature type="transmembrane region" description="Helical" evidence="1">
    <location>
        <begin position="12"/>
        <end position="30"/>
    </location>
</feature>
<keyword evidence="1" id="KW-0812">Transmembrane</keyword>
<dbReference type="OrthoDB" id="2453380at2"/>
<evidence type="ECO:0000313" key="3">
    <source>
        <dbReference type="Proteomes" id="UP000219252"/>
    </source>
</evidence>
<dbReference type="EMBL" id="OBQC01000005">
    <property type="protein sequence ID" value="SOC39258.1"/>
    <property type="molecule type" value="Genomic_DNA"/>
</dbReference>
<evidence type="ECO:0000256" key="1">
    <source>
        <dbReference type="SAM" id="Phobius"/>
    </source>
</evidence>
<keyword evidence="1" id="KW-1133">Transmembrane helix</keyword>
<dbReference type="Proteomes" id="UP000219252">
    <property type="component" value="Unassembled WGS sequence"/>
</dbReference>
<keyword evidence="3" id="KW-1185">Reference proteome</keyword>
<accession>A0A285UCX9</accession>
<keyword evidence="1" id="KW-0472">Membrane</keyword>
<proteinExistence type="predicted"/>
<feature type="transmembrane region" description="Helical" evidence="1">
    <location>
        <begin position="63"/>
        <end position="87"/>
    </location>
</feature>
<sequence length="89" mass="9954">MTQHGKEELSAVLQALSSIFLLAIFAHVTYLTQSVFPWYSVLGFGLGLAIIVYLWLGKKSIVFVSFTLLFTFVYSIAYNFAAIFPLATH</sequence>
<dbReference type="RefSeq" id="WP_097149320.1">
    <property type="nucleotide sequence ID" value="NZ_OBQC01000005.1"/>
</dbReference>
<evidence type="ECO:0000313" key="2">
    <source>
        <dbReference type="EMBL" id="SOC39258.1"/>
    </source>
</evidence>
<feature type="transmembrane region" description="Helical" evidence="1">
    <location>
        <begin position="36"/>
        <end position="56"/>
    </location>
</feature>
<dbReference type="AlphaFoldDB" id="A0A285UCX9"/>
<organism evidence="2 3">
    <name type="scientific">Ureibacillus acetophenoni</name>
    <dbReference type="NCBI Taxonomy" id="614649"/>
    <lineage>
        <taxon>Bacteria</taxon>
        <taxon>Bacillati</taxon>
        <taxon>Bacillota</taxon>
        <taxon>Bacilli</taxon>
        <taxon>Bacillales</taxon>
        <taxon>Caryophanaceae</taxon>
        <taxon>Ureibacillus</taxon>
    </lineage>
</organism>
<name>A0A285UCX9_9BACL</name>